<dbReference type="InterPro" id="IPR041491">
    <property type="entry name" value="TRPM_SLOG"/>
</dbReference>
<dbReference type="Gene3D" id="3.40.50.450">
    <property type="match status" value="1"/>
</dbReference>
<reference evidence="4" key="1">
    <citation type="journal article" date="2015" name="PLoS Genet.">
        <title>Genome Sequence and Transcriptome Analyses of Chrysochromulina tobin: Metabolic Tools for Enhanced Algal Fitness in the Prominent Order Prymnesiales (Haptophyceae).</title>
        <authorList>
            <person name="Hovde B.T."/>
            <person name="Deodato C.R."/>
            <person name="Hunsperger H.M."/>
            <person name="Ryken S.A."/>
            <person name="Yost W."/>
            <person name="Jha R.K."/>
            <person name="Patterson J."/>
            <person name="Monnat R.J. Jr."/>
            <person name="Barlow S.B."/>
            <person name="Starkenburg S.R."/>
            <person name="Cattolico R.A."/>
        </authorList>
    </citation>
    <scope>NUCLEOTIDE SEQUENCE</scope>
    <source>
        <strain evidence="4">CCMP291</strain>
    </source>
</reference>
<sequence length="429" mass="46921">MSEKTGRGSRTRMDGTPLRTSSSRRPTSKALDSLRMHNGEPSVFGSIKFAGVKRAPSKWCAVSSNSEPLGVYQMVLEAWKLSPPPVLIAVTGAAVSLNLSKRDEKIFRRGLRNAALQTNAWIVTGGSAAGVMQLVGSLVHESGRQGTTKQIVCLGIAPWGVVQDHEEMLASGRGQVFSAKEFAQGEQKTEFAQGEQKTKRTRLDPNHSHFILVDDGSEGEYGKEIDFRTKLENLICKNEDANAEDAKLPTPMVLVAVGGGSGTLTTIISTLEKERPCVVMADSGGVATALWKYWQDGTLPEMKDFPSLKDEAELKKILEDLPKIKAAGMREKGANKVRQLRFFHSTNDVDGENNELDRLILESILSDRDTTFEAIQHAVKWGGSDIIDHQLQRSKTVDAKQLTQCFEAALVLAAHGDENSLHVVETLIE</sequence>
<feature type="domain" description="TRPM SLOG" evidence="2">
    <location>
        <begin position="58"/>
        <end position="289"/>
    </location>
</feature>
<dbReference type="Proteomes" id="UP000037460">
    <property type="component" value="Unassembled WGS sequence"/>
</dbReference>
<evidence type="ECO:0000259" key="2">
    <source>
        <dbReference type="Pfam" id="PF18139"/>
    </source>
</evidence>
<dbReference type="GO" id="GO:0099604">
    <property type="term" value="F:ligand-gated calcium channel activity"/>
    <property type="evidence" value="ECO:0007669"/>
    <property type="project" value="TreeGrafter"/>
</dbReference>
<comment type="caution">
    <text evidence="3">The sequence shown here is derived from an EMBL/GenBank/DDBJ whole genome shotgun (WGS) entry which is preliminary data.</text>
</comment>
<keyword evidence="4" id="KW-1185">Reference proteome</keyword>
<feature type="region of interest" description="Disordered" evidence="1">
    <location>
        <begin position="1"/>
        <end position="31"/>
    </location>
</feature>
<organism evidence="3 4">
    <name type="scientific">Chrysochromulina tobinii</name>
    <dbReference type="NCBI Taxonomy" id="1460289"/>
    <lineage>
        <taxon>Eukaryota</taxon>
        <taxon>Haptista</taxon>
        <taxon>Haptophyta</taxon>
        <taxon>Prymnesiophyceae</taxon>
        <taxon>Prymnesiales</taxon>
        <taxon>Chrysochromulinaceae</taxon>
        <taxon>Chrysochromulina</taxon>
    </lineage>
</organism>
<accession>A0A0M0JMF7</accession>
<dbReference type="PANTHER" id="PTHR13800:SF12">
    <property type="entry name" value="TRANSIENT RECEPTOR POTENTIAL CATION CHANNEL SUBFAMILY M MEMBER-LIKE 2"/>
    <property type="match status" value="1"/>
</dbReference>
<evidence type="ECO:0000256" key="1">
    <source>
        <dbReference type="SAM" id="MobiDB-lite"/>
    </source>
</evidence>
<dbReference type="EMBL" id="JWZX01002671">
    <property type="protein sequence ID" value="KOO27761.1"/>
    <property type="molecule type" value="Genomic_DNA"/>
</dbReference>
<evidence type="ECO:0000313" key="3">
    <source>
        <dbReference type="EMBL" id="KOO27761.1"/>
    </source>
</evidence>
<keyword evidence="3" id="KW-0675">Receptor</keyword>
<proteinExistence type="predicted"/>
<dbReference type="Pfam" id="PF18139">
    <property type="entry name" value="LSDAT_euk"/>
    <property type="match status" value="1"/>
</dbReference>
<dbReference type="GO" id="GO:0005886">
    <property type="term" value="C:plasma membrane"/>
    <property type="evidence" value="ECO:0007669"/>
    <property type="project" value="TreeGrafter"/>
</dbReference>
<dbReference type="PANTHER" id="PTHR13800">
    <property type="entry name" value="TRANSIENT RECEPTOR POTENTIAL CATION CHANNEL, SUBFAMILY M, MEMBER 6"/>
    <property type="match status" value="1"/>
</dbReference>
<dbReference type="InterPro" id="IPR050927">
    <property type="entry name" value="TRPM"/>
</dbReference>
<evidence type="ECO:0000313" key="4">
    <source>
        <dbReference type="Proteomes" id="UP000037460"/>
    </source>
</evidence>
<name>A0A0M0JMF7_9EUKA</name>
<gene>
    <name evidence="3" type="ORF">Ctob_009198</name>
</gene>
<dbReference type="OrthoDB" id="301415at2759"/>
<protein>
    <submittedName>
        <fullName evidence="3">Transient receptor potential cation channel subfamily m member 2</fullName>
    </submittedName>
</protein>
<dbReference type="AlphaFoldDB" id="A0A0M0JMF7"/>
<feature type="compositionally biased region" description="Low complexity" evidence="1">
    <location>
        <begin position="16"/>
        <end position="25"/>
    </location>
</feature>